<evidence type="ECO:0000256" key="4">
    <source>
        <dbReference type="ARBA" id="ARBA00023136"/>
    </source>
</evidence>
<keyword evidence="2" id="KW-0333">Golgi apparatus</keyword>
<evidence type="ECO:0000256" key="2">
    <source>
        <dbReference type="ARBA" id="ARBA00023034"/>
    </source>
</evidence>
<evidence type="ECO:0000313" key="6">
    <source>
        <dbReference type="Proteomes" id="UP000282311"/>
    </source>
</evidence>
<dbReference type="InterPro" id="IPR038261">
    <property type="entry name" value="GPP34-like_sf"/>
</dbReference>
<protein>
    <submittedName>
        <fullName evidence="5">GPP34 family phosphoprotein</fullName>
    </submittedName>
</protein>
<keyword evidence="6" id="KW-1185">Reference proteome</keyword>
<comment type="subcellular location">
    <subcellularLocation>
        <location evidence="1">Golgi apparatus membrane</location>
        <topology evidence="1">Peripheral membrane protein</topology>
        <orientation evidence="1">Cytoplasmic side</orientation>
    </subcellularLocation>
</comment>
<keyword evidence="4" id="KW-0472">Membrane</keyword>
<dbReference type="Gene3D" id="1.10.3630.10">
    <property type="entry name" value="yeast vps74-n-term truncation variant domain like"/>
    <property type="match status" value="1"/>
</dbReference>
<dbReference type="GO" id="GO:0070273">
    <property type="term" value="F:phosphatidylinositol-4-phosphate binding"/>
    <property type="evidence" value="ECO:0007669"/>
    <property type="project" value="InterPro"/>
</dbReference>
<proteinExistence type="predicted"/>
<dbReference type="Proteomes" id="UP000282311">
    <property type="component" value="Unassembled WGS sequence"/>
</dbReference>
<comment type="caution">
    <text evidence="5">The sequence shown here is derived from an EMBL/GenBank/DDBJ whole genome shotgun (WGS) entry which is preliminary data.</text>
</comment>
<evidence type="ECO:0000256" key="3">
    <source>
        <dbReference type="ARBA" id="ARBA00023121"/>
    </source>
</evidence>
<dbReference type="AlphaFoldDB" id="A0A3B0BH83"/>
<dbReference type="Pfam" id="PF05719">
    <property type="entry name" value="GPP34"/>
    <property type="match status" value="1"/>
</dbReference>
<evidence type="ECO:0000313" key="5">
    <source>
        <dbReference type="EMBL" id="RKN71226.1"/>
    </source>
</evidence>
<sequence length="226" mass="25450">MPMTELSLSEQYLLLALDASAHKFGLPARQVMQTFACGAAVAELMLLKRLRLHEDGRLEVVDATPTGYAGTDLLLAELTAGASGTTIRKWIHSIYSRRRLRDLLFEASLRPLLEGDLMSAEQRKLLFVFASTRYTPHPGAIARIVQRIRAELLDQGTEADDKTALLVMLLDSSKLLKAYFFADELDRLRAGLKLLHERNRDRFGVIRQTRRTIDEIHVVMVTTASM</sequence>
<dbReference type="EMBL" id="RBAH01000029">
    <property type="protein sequence ID" value="RKN71226.1"/>
    <property type="molecule type" value="Genomic_DNA"/>
</dbReference>
<accession>A0A3B0BH83</accession>
<reference evidence="5 6" key="1">
    <citation type="journal article" date="2007" name="Int. J. Syst. Evol. Microbiol.">
        <title>Paenibacillus ginsengarvi sp. nov., isolated from soil from ginseng cultivation.</title>
        <authorList>
            <person name="Yoon M.H."/>
            <person name="Ten L.N."/>
            <person name="Im W.T."/>
        </authorList>
    </citation>
    <scope>NUCLEOTIDE SEQUENCE [LARGE SCALE GENOMIC DNA]</scope>
    <source>
        <strain evidence="5 6">KCTC 13059</strain>
    </source>
</reference>
<name>A0A3B0BH83_9BACL</name>
<evidence type="ECO:0000256" key="1">
    <source>
        <dbReference type="ARBA" id="ARBA00004255"/>
    </source>
</evidence>
<dbReference type="InterPro" id="IPR008628">
    <property type="entry name" value="GPP34-like"/>
</dbReference>
<keyword evidence="3" id="KW-0446">Lipid-binding</keyword>
<organism evidence="5 6">
    <name type="scientific">Paenibacillus ginsengarvi</name>
    <dbReference type="NCBI Taxonomy" id="400777"/>
    <lineage>
        <taxon>Bacteria</taxon>
        <taxon>Bacillati</taxon>
        <taxon>Bacillota</taxon>
        <taxon>Bacilli</taxon>
        <taxon>Bacillales</taxon>
        <taxon>Paenibacillaceae</taxon>
        <taxon>Paenibacillus</taxon>
    </lineage>
</organism>
<gene>
    <name evidence="5" type="ORF">D7M11_29470</name>
</gene>
<dbReference type="GO" id="GO:0005737">
    <property type="term" value="C:cytoplasm"/>
    <property type="evidence" value="ECO:0007669"/>
    <property type="project" value="UniProtKB-ARBA"/>
</dbReference>
<dbReference type="GO" id="GO:0012505">
    <property type="term" value="C:endomembrane system"/>
    <property type="evidence" value="ECO:0007669"/>
    <property type="project" value="UniProtKB-ARBA"/>
</dbReference>